<dbReference type="PANTHER" id="PTHR23023">
    <property type="entry name" value="DIMETHYLANILINE MONOOXYGENASE"/>
    <property type="match status" value="1"/>
</dbReference>
<dbReference type="InterPro" id="IPR020946">
    <property type="entry name" value="Flavin_mOase-like"/>
</dbReference>
<evidence type="ECO:0000313" key="7">
    <source>
        <dbReference type="Proteomes" id="UP001221413"/>
    </source>
</evidence>
<evidence type="ECO:0000313" key="6">
    <source>
        <dbReference type="EMBL" id="KAJ6262928.1"/>
    </source>
</evidence>
<dbReference type="Proteomes" id="UP001221413">
    <property type="component" value="Unassembled WGS sequence"/>
</dbReference>
<dbReference type="GO" id="GO:0004499">
    <property type="term" value="F:N,N-dimethylaniline monooxygenase activity"/>
    <property type="evidence" value="ECO:0007669"/>
    <property type="project" value="InterPro"/>
</dbReference>
<proteinExistence type="inferred from homology"/>
<keyword evidence="7" id="KW-1185">Reference proteome</keyword>
<evidence type="ECO:0000256" key="1">
    <source>
        <dbReference type="ARBA" id="ARBA00009183"/>
    </source>
</evidence>
<reference evidence="6" key="1">
    <citation type="submission" date="2023-01" db="EMBL/GenBank/DDBJ databases">
        <title>The chitinases involved in constricting ring structure development in the nematode-trapping fungus Drechslerella dactyloides.</title>
        <authorList>
            <person name="Wang R."/>
            <person name="Zhang L."/>
            <person name="Tang P."/>
            <person name="Li S."/>
            <person name="Liang L."/>
        </authorList>
    </citation>
    <scope>NUCLEOTIDE SEQUENCE</scope>
    <source>
        <strain evidence="6">YMF1.00031</strain>
    </source>
</reference>
<evidence type="ECO:0000256" key="3">
    <source>
        <dbReference type="ARBA" id="ARBA00022827"/>
    </source>
</evidence>
<dbReference type="EMBL" id="JAQGDS010000002">
    <property type="protein sequence ID" value="KAJ6262928.1"/>
    <property type="molecule type" value="Genomic_DNA"/>
</dbReference>
<evidence type="ECO:0000259" key="5">
    <source>
        <dbReference type="Pfam" id="PF19834"/>
    </source>
</evidence>
<dbReference type="PRINTS" id="PR00368">
    <property type="entry name" value="FADPNR"/>
</dbReference>
<dbReference type="Gene3D" id="3.50.50.60">
    <property type="entry name" value="FAD/NAD(P)-binding domain"/>
    <property type="match status" value="1"/>
</dbReference>
<keyword evidence="4" id="KW-0560">Oxidoreductase</keyword>
<feature type="domain" description="DUF6314" evidence="5">
    <location>
        <begin position="648"/>
        <end position="825"/>
    </location>
</feature>
<evidence type="ECO:0000256" key="4">
    <source>
        <dbReference type="ARBA" id="ARBA00023002"/>
    </source>
</evidence>
<keyword evidence="3" id="KW-0274">FAD</keyword>
<dbReference type="Pfam" id="PF19834">
    <property type="entry name" value="DUF6314"/>
    <property type="match status" value="1"/>
</dbReference>
<dbReference type="GO" id="GO:0050660">
    <property type="term" value="F:flavin adenine dinucleotide binding"/>
    <property type="evidence" value="ECO:0007669"/>
    <property type="project" value="InterPro"/>
</dbReference>
<organism evidence="6 7">
    <name type="scientific">Drechslerella dactyloides</name>
    <name type="common">Nematode-trapping fungus</name>
    <name type="synonym">Arthrobotrys dactyloides</name>
    <dbReference type="NCBI Taxonomy" id="74499"/>
    <lineage>
        <taxon>Eukaryota</taxon>
        <taxon>Fungi</taxon>
        <taxon>Dikarya</taxon>
        <taxon>Ascomycota</taxon>
        <taxon>Pezizomycotina</taxon>
        <taxon>Orbiliomycetes</taxon>
        <taxon>Orbiliales</taxon>
        <taxon>Orbiliaceae</taxon>
        <taxon>Drechslerella</taxon>
    </lineage>
</organism>
<comment type="similarity">
    <text evidence="1">Belongs to the FMO family.</text>
</comment>
<evidence type="ECO:0000256" key="2">
    <source>
        <dbReference type="ARBA" id="ARBA00022630"/>
    </source>
</evidence>
<accession>A0AAD6NN49</accession>
<dbReference type="InterPro" id="IPR036188">
    <property type="entry name" value="FAD/NAD-bd_sf"/>
</dbReference>
<sequence>MKRAIIHDEFTIFWFRRGSDAGAHNGNVAILMARIAKERGIFAAFCRNLKLRPFRSLLSSSYSRQYLENMTRTVCIIGAGPSGLVAAKTLLHDAPVGNSFDVTIFDAQPRIGGLWPLRRDDNEGLVHPLMIANQSRHTMHYSDFAWPEDAPQIPRAWQVGGYLEQYRQRYCEAAKLRLGCRVEKADLVPSNTQGHSPSWNVRTKSSDGSLEDHTFDYLIVASGFFGQPYIPAAIENSKPGIPVVHSSKYRNLEQLLGDAKSSSGKILVVGGQLSGVEIAGTIASHISSAVNSPDSRRNDFIDQTTGKPKFSVHHIVQRPTWIVPLTLATNPASSTPSFLPLDLPYQNLSNRPPGPLTNTQGHISVEAAQFVNRVFHGILRTDQSEFSPLLTIKEEDYDQQPFLGASDTYLDFVRAGDITISRGKVESLSASVANIIPSGERIEDVAAVVLATGFGAAPSLSFFSEDIRKTLAEAPDDINNTVALAFHNSYHPTIQNLGFVGFYRSPYWGVMEMQSRFVTEMFCKEGENPVPLSLNMTAALEADDSIERTLALRTDPRASQFPMGDYPWLMQEFGKALDIPRTPHSSKMPTLPPHNLEMNVLTTARYPAKNLQDVQKKEVERCLKQTQDIIWASFRDGRFVSRAIFRSLLGEWKLERDLTSRRPGQPSGHFSGTAKFLLREGTADGREAEFATLEAEGGDRGFEYLYIEEGQFVDRSQGLRFNATRRYIWRYTEKDDRLSVWFVKTDDELRADYLFHGVEMVVPEDGQGENNADGWEAKGGHLCVKDFYNVKYNFKFEAVNLKEWRLAYTVNGPKKDYTIDGVYRR</sequence>
<keyword evidence="2" id="KW-0285">Flavoprotein</keyword>
<name>A0AAD6NN49_DREDA</name>
<comment type="caution">
    <text evidence="6">The sequence shown here is derived from an EMBL/GenBank/DDBJ whole genome shotgun (WGS) entry which is preliminary data.</text>
</comment>
<protein>
    <recommendedName>
        <fullName evidence="5">DUF6314 domain-containing protein</fullName>
    </recommendedName>
</protein>
<dbReference type="Pfam" id="PF00743">
    <property type="entry name" value="FMO-like"/>
    <property type="match status" value="1"/>
</dbReference>
<dbReference type="InterPro" id="IPR045632">
    <property type="entry name" value="DUF6314"/>
</dbReference>
<gene>
    <name evidence="6" type="ORF">Dda_1486</name>
</gene>
<dbReference type="GO" id="GO:0050661">
    <property type="term" value="F:NADP binding"/>
    <property type="evidence" value="ECO:0007669"/>
    <property type="project" value="InterPro"/>
</dbReference>
<dbReference type="InterPro" id="IPR050346">
    <property type="entry name" value="FMO-like"/>
</dbReference>
<dbReference type="SUPFAM" id="SSF51905">
    <property type="entry name" value="FAD/NAD(P)-binding domain"/>
    <property type="match status" value="1"/>
</dbReference>
<dbReference type="AlphaFoldDB" id="A0AAD6NN49"/>